<name>A0A450VRP2_9GAMM</name>
<evidence type="ECO:0000313" key="4">
    <source>
        <dbReference type="EMBL" id="VFK07474.1"/>
    </source>
</evidence>
<evidence type="ECO:0000256" key="1">
    <source>
        <dbReference type="SAM" id="Phobius"/>
    </source>
</evidence>
<sequence>MTAIAFNTLQFTRRLTQAGASQQLAEATAEAFKDACGEAELATKRDIERLEAKIEAKIDRLESRMDVGLAETKNEMIKWGVGLAVAQIALLLGILIKLT</sequence>
<proteinExistence type="predicted"/>
<dbReference type="EMBL" id="CAADEZ010000070">
    <property type="protein sequence ID" value="VFJ49339.1"/>
    <property type="molecule type" value="Genomic_DNA"/>
</dbReference>
<dbReference type="AlphaFoldDB" id="A0A450VRP2"/>
<dbReference type="EMBL" id="CAADFA010000813">
    <property type="protein sequence ID" value="VFJ74841.1"/>
    <property type="molecule type" value="Genomic_DNA"/>
</dbReference>
<reference evidence="4" key="1">
    <citation type="submission" date="2019-02" db="EMBL/GenBank/DDBJ databases">
        <authorList>
            <person name="Gruber-Vodicka R. H."/>
            <person name="Seah K. B. B."/>
        </authorList>
    </citation>
    <scope>NUCLEOTIDE SEQUENCE</scope>
    <source>
        <strain evidence="2">BECK_BZ163</strain>
        <strain evidence="4">BECK_BZ164</strain>
        <strain evidence="3">BECK_BZ165</strain>
    </source>
</reference>
<evidence type="ECO:0000313" key="3">
    <source>
        <dbReference type="EMBL" id="VFJ74841.1"/>
    </source>
</evidence>
<evidence type="ECO:0000313" key="2">
    <source>
        <dbReference type="EMBL" id="VFJ49339.1"/>
    </source>
</evidence>
<dbReference type="EMBL" id="CAADFL010000041">
    <property type="protein sequence ID" value="VFK07474.1"/>
    <property type="molecule type" value="Genomic_DNA"/>
</dbReference>
<evidence type="ECO:0008006" key="5">
    <source>
        <dbReference type="Google" id="ProtNLM"/>
    </source>
</evidence>
<protein>
    <recommendedName>
        <fullName evidence="5">DUF1640 domain-containing protein</fullName>
    </recommendedName>
</protein>
<keyword evidence="1" id="KW-0812">Transmembrane</keyword>
<keyword evidence="1" id="KW-0472">Membrane</keyword>
<organism evidence="4">
    <name type="scientific">Candidatus Kentrum sp. FM</name>
    <dbReference type="NCBI Taxonomy" id="2126340"/>
    <lineage>
        <taxon>Bacteria</taxon>
        <taxon>Pseudomonadati</taxon>
        <taxon>Pseudomonadota</taxon>
        <taxon>Gammaproteobacteria</taxon>
        <taxon>Candidatus Kentrum</taxon>
    </lineage>
</organism>
<feature type="transmembrane region" description="Helical" evidence="1">
    <location>
        <begin position="76"/>
        <end position="96"/>
    </location>
</feature>
<accession>A0A450VRP2</accession>
<keyword evidence="1" id="KW-1133">Transmembrane helix</keyword>
<gene>
    <name evidence="2" type="ORF">BECKFM1743A_GA0114220_100706</name>
    <name evidence="4" type="ORF">BECKFM1743B_GA0114221_100414</name>
    <name evidence="3" type="ORF">BECKFM1743C_GA0114222_108131</name>
</gene>